<dbReference type="AlphaFoldDB" id="A0AAV7MV16"/>
<evidence type="ECO:0000313" key="1">
    <source>
        <dbReference type="EMBL" id="KAJ1107588.1"/>
    </source>
</evidence>
<accession>A0AAV7MV16</accession>
<organism evidence="1 2">
    <name type="scientific">Pleurodeles waltl</name>
    <name type="common">Iberian ribbed newt</name>
    <dbReference type="NCBI Taxonomy" id="8319"/>
    <lineage>
        <taxon>Eukaryota</taxon>
        <taxon>Metazoa</taxon>
        <taxon>Chordata</taxon>
        <taxon>Craniata</taxon>
        <taxon>Vertebrata</taxon>
        <taxon>Euteleostomi</taxon>
        <taxon>Amphibia</taxon>
        <taxon>Batrachia</taxon>
        <taxon>Caudata</taxon>
        <taxon>Salamandroidea</taxon>
        <taxon>Salamandridae</taxon>
        <taxon>Pleurodelinae</taxon>
        <taxon>Pleurodeles</taxon>
    </lineage>
</organism>
<dbReference type="EMBL" id="JANPWB010000013">
    <property type="protein sequence ID" value="KAJ1107588.1"/>
    <property type="molecule type" value="Genomic_DNA"/>
</dbReference>
<sequence>MVAVARVKGGRASYHDFLGGASLRCGPVHHSRLQLVLLPQASGPCSALPTVQQGRALLLRPGHRPHTASSPSQMLRCCTGGLRCAPSAATLVPQPVALRRSAPRQPSWIVARPRSSKVVLQSLLFLLFTK</sequence>
<evidence type="ECO:0000313" key="2">
    <source>
        <dbReference type="Proteomes" id="UP001066276"/>
    </source>
</evidence>
<dbReference type="Proteomes" id="UP001066276">
    <property type="component" value="Chromosome 9"/>
</dbReference>
<name>A0AAV7MV16_PLEWA</name>
<reference evidence="1" key="1">
    <citation type="journal article" date="2022" name="bioRxiv">
        <title>Sequencing and chromosome-scale assembly of the giantPleurodeles waltlgenome.</title>
        <authorList>
            <person name="Brown T."/>
            <person name="Elewa A."/>
            <person name="Iarovenko S."/>
            <person name="Subramanian E."/>
            <person name="Araus A.J."/>
            <person name="Petzold A."/>
            <person name="Susuki M."/>
            <person name="Suzuki K.-i.T."/>
            <person name="Hayashi T."/>
            <person name="Toyoda A."/>
            <person name="Oliveira C."/>
            <person name="Osipova E."/>
            <person name="Leigh N.D."/>
            <person name="Simon A."/>
            <person name="Yun M.H."/>
        </authorList>
    </citation>
    <scope>NUCLEOTIDE SEQUENCE</scope>
    <source>
        <strain evidence="1">20211129_DDA</strain>
        <tissue evidence="1">Liver</tissue>
    </source>
</reference>
<proteinExistence type="predicted"/>
<gene>
    <name evidence="1" type="ORF">NDU88_004978</name>
</gene>
<comment type="caution">
    <text evidence="1">The sequence shown here is derived from an EMBL/GenBank/DDBJ whole genome shotgun (WGS) entry which is preliminary data.</text>
</comment>
<keyword evidence="2" id="KW-1185">Reference proteome</keyword>
<protein>
    <submittedName>
        <fullName evidence="1">Uncharacterized protein</fullName>
    </submittedName>
</protein>